<evidence type="ECO:0000313" key="1">
    <source>
        <dbReference type="EMBL" id="KAL3286378.1"/>
    </source>
</evidence>
<organism evidence="1 2">
    <name type="scientific">Cryptolaemus montrouzieri</name>
    <dbReference type="NCBI Taxonomy" id="559131"/>
    <lineage>
        <taxon>Eukaryota</taxon>
        <taxon>Metazoa</taxon>
        <taxon>Ecdysozoa</taxon>
        <taxon>Arthropoda</taxon>
        <taxon>Hexapoda</taxon>
        <taxon>Insecta</taxon>
        <taxon>Pterygota</taxon>
        <taxon>Neoptera</taxon>
        <taxon>Endopterygota</taxon>
        <taxon>Coleoptera</taxon>
        <taxon>Polyphaga</taxon>
        <taxon>Cucujiformia</taxon>
        <taxon>Coccinelloidea</taxon>
        <taxon>Coccinellidae</taxon>
        <taxon>Scymninae</taxon>
        <taxon>Scymnini</taxon>
        <taxon>Cryptolaemus</taxon>
    </lineage>
</organism>
<protein>
    <recommendedName>
        <fullName evidence="3">Transposase</fullName>
    </recommendedName>
</protein>
<sequence length="202" mass="23610">MVFNDMSAKEEFLTIIPLQGKTHGEDIYEVFFNFVINYKLPIYKLVCITTDGAPAMTERKNGFVALCRANEDFPSFFSFHCIIHQRVMCSKVLNTKKIIGIATKILNSIRACSLQRRLFKLQLEDIESAEHTDLVHHTDVWWLSIERFQELLPEVTAFLDERGDDTQMLKNEKWLTDLAFWTDITIHLNTINLKLQLGEKYY</sequence>
<evidence type="ECO:0008006" key="3">
    <source>
        <dbReference type="Google" id="ProtNLM"/>
    </source>
</evidence>
<keyword evidence="2" id="KW-1185">Reference proteome</keyword>
<gene>
    <name evidence="1" type="ORF">HHI36_000888</name>
</gene>
<dbReference type="Proteomes" id="UP001516400">
    <property type="component" value="Unassembled WGS sequence"/>
</dbReference>
<reference evidence="1 2" key="1">
    <citation type="journal article" date="2021" name="BMC Biol.">
        <title>Horizontally acquired antibacterial genes associated with adaptive radiation of ladybird beetles.</title>
        <authorList>
            <person name="Li H.S."/>
            <person name="Tang X.F."/>
            <person name="Huang Y.H."/>
            <person name="Xu Z.Y."/>
            <person name="Chen M.L."/>
            <person name="Du X.Y."/>
            <person name="Qiu B.Y."/>
            <person name="Chen P.T."/>
            <person name="Zhang W."/>
            <person name="Slipinski A."/>
            <person name="Escalona H.E."/>
            <person name="Waterhouse R.M."/>
            <person name="Zwick A."/>
            <person name="Pang H."/>
        </authorList>
    </citation>
    <scope>NUCLEOTIDE SEQUENCE [LARGE SCALE GENOMIC DNA]</scope>
    <source>
        <strain evidence="1">SYSU2018</strain>
    </source>
</reference>
<dbReference type="AlphaFoldDB" id="A0ABD2P5U8"/>
<name>A0ABD2P5U8_9CUCU</name>
<comment type="caution">
    <text evidence="1">The sequence shown here is derived from an EMBL/GenBank/DDBJ whole genome shotgun (WGS) entry which is preliminary data.</text>
</comment>
<dbReference type="EMBL" id="JABFTP020000185">
    <property type="protein sequence ID" value="KAL3286378.1"/>
    <property type="molecule type" value="Genomic_DNA"/>
</dbReference>
<proteinExistence type="predicted"/>
<dbReference type="PANTHER" id="PTHR45913:SF21">
    <property type="entry name" value="DUF4371 DOMAIN-CONTAINING PROTEIN"/>
    <property type="match status" value="1"/>
</dbReference>
<evidence type="ECO:0000313" key="2">
    <source>
        <dbReference type="Proteomes" id="UP001516400"/>
    </source>
</evidence>
<dbReference type="PANTHER" id="PTHR45913">
    <property type="entry name" value="EPM2A-INTERACTING PROTEIN 1"/>
    <property type="match status" value="1"/>
</dbReference>
<accession>A0ABD2P5U8</accession>